<dbReference type="EMBL" id="JAWQEG010008511">
    <property type="protein sequence ID" value="KAK3850164.1"/>
    <property type="molecule type" value="Genomic_DNA"/>
</dbReference>
<feature type="region of interest" description="Disordered" evidence="1">
    <location>
        <begin position="37"/>
        <end position="65"/>
    </location>
</feature>
<dbReference type="AlphaFoldDB" id="A0AAE1BI80"/>
<protein>
    <submittedName>
        <fullName evidence="2">Uncharacterized protein</fullName>
    </submittedName>
</protein>
<comment type="caution">
    <text evidence="2">The sequence shown here is derived from an EMBL/GenBank/DDBJ whole genome shotgun (WGS) entry which is preliminary data.</text>
</comment>
<organism evidence="2 3">
    <name type="scientific">Petrolisthes cinctipes</name>
    <name type="common">Flat porcelain crab</name>
    <dbReference type="NCBI Taxonomy" id="88211"/>
    <lineage>
        <taxon>Eukaryota</taxon>
        <taxon>Metazoa</taxon>
        <taxon>Ecdysozoa</taxon>
        <taxon>Arthropoda</taxon>
        <taxon>Crustacea</taxon>
        <taxon>Multicrustacea</taxon>
        <taxon>Malacostraca</taxon>
        <taxon>Eumalacostraca</taxon>
        <taxon>Eucarida</taxon>
        <taxon>Decapoda</taxon>
        <taxon>Pleocyemata</taxon>
        <taxon>Anomura</taxon>
        <taxon>Galatheoidea</taxon>
        <taxon>Porcellanidae</taxon>
        <taxon>Petrolisthes</taxon>
    </lineage>
</organism>
<reference evidence="2" key="1">
    <citation type="submission" date="2023-10" db="EMBL/GenBank/DDBJ databases">
        <title>Genome assemblies of two species of porcelain crab, Petrolisthes cinctipes and Petrolisthes manimaculis (Anomura: Porcellanidae).</title>
        <authorList>
            <person name="Angst P."/>
        </authorList>
    </citation>
    <scope>NUCLEOTIDE SEQUENCE</scope>
    <source>
        <strain evidence="2">PB745_01</strain>
        <tissue evidence="2">Gill</tissue>
    </source>
</reference>
<keyword evidence="3" id="KW-1185">Reference proteome</keyword>
<evidence type="ECO:0000313" key="3">
    <source>
        <dbReference type="Proteomes" id="UP001286313"/>
    </source>
</evidence>
<proteinExistence type="predicted"/>
<dbReference type="Proteomes" id="UP001286313">
    <property type="component" value="Unassembled WGS sequence"/>
</dbReference>
<name>A0AAE1BI80_PETCI</name>
<feature type="compositionally biased region" description="Low complexity" evidence="1">
    <location>
        <begin position="154"/>
        <end position="169"/>
    </location>
</feature>
<feature type="region of interest" description="Disordered" evidence="1">
    <location>
        <begin position="148"/>
        <end position="176"/>
    </location>
</feature>
<sequence>MYEVVCIDSVQCFIVVMDVVDIDRKYAAPGRRQTVWPGRPLSHGRVAEEWPPHKGAPPQQRNQVQPRPALHLPRANLVKPLQSDLQHPIIHHQPPTQPFNDTLDAPPKYEDIFKGGVHCQVPQQQHQEARRSTSFEKKRIKSYLLRHLPKPRTPNDTLNTSTTSSNNTSRRQHQNIVREEAYINRERYYAEINIHIFAPGILFTTLPWSTVPHAPPSSS</sequence>
<gene>
    <name evidence="2" type="ORF">Pcinc_043114</name>
</gene>
<evidence type="ECO:0000313" key="2">
    <source>
        <dbReference type="EMBL" id="KAK3850164.1"/>
    </source>
</evidence>
<evidence type="ECO:0000256" key="1">
    <source>
        <dbReference type="SAM" id="MobiDB-lite"/>
    </source>
</evidence>
<accession>A0AAE1BI80</accession>